<gene>
    <name evidence="3" type="ORF">B0T22DRAFT_132938</name>
</gene>
<feature type="region of interest" description="Disordered" evidence="1">
    <location>
        <begin position="1"/>
        <end position="25"/>
    </location>
</feature>
<keyword evidence="2" id="KW-1133">Transmembrane helix</keyword>
<keyword evidence="4" id="KW-1185">Reference proteome</keyword>
<evidence type="ECO:0000256" key="2">
    <source>
        <dbReference type="SAM" id="Phobius"/>
    </source>
</evidence>
<accession>A0AAE0X836</accession>
<name>A0AAE0X836_9PEZI</name>
<evidence type="ECO:0000313" key="3">
    <source>
        <dbReference type="EMBL" id="KAK3687608.1"/>
    </source>
</evidence>
<evidence type="ECO:0000313" key="4">
    <source>
        <dbReference type="Proteomes" id="UP001270362"/>
    </source>
</evidence>
<keyword evidence="2" id="KW-0812">Transmembrane</keyword>
<evidence type="ECO:0000256" key="1">
    <source>
        <dbReference type="SAM" id="MobiDB-lite"/>
    </source>
</evidence>
<comment type="caution">
    <text evidence="3">The sequence shown here is derived from an EMBL/GenBank/DDBJ whole genome shotgun (WGS) entry which is preliminary data.</text>
</comment>
<reference evidence="3" key="1">
    <citation type="journal article" date="2023" name="Mol. Phylogenet. Evol.">
        <title>Genome-scale phylogeny and comparative genomics of the fungal order Sordariales.</title>
        <authorList>
            <person name="Hensen N."/>
            <person name="Bonometti L."/>
            <person name="Westerberg I."/>
            <person name="Brannstrom I.O."/>
            <person name="Guillou S."/>
            <person name="Cros-Aarteil S."/>
            <person name="Calhoun S."/>
            <person name="Haridas S."/>
            <person name="Kuo A."/>
            <person name="Mondo S."/>
            <person name="Pangilinan J."/>
            <person name="Riley R."/>
            <person name="LaButti K."/>
            <person name="Andreopoulos B."/>
            <person name="Lipzen A."/>
            <person name="Chen C."/>
            <person name="Yan M."/>
            <person name="Daum C."/>
            <person name="Ng V."/>
            <person name="Clum A."/>
            <person name="Steindorff A."/>
            <person name="Ohm R.A."/>
            <person name="Martin F."/>
            <person name="Silar P."/>
            <person name="Natvig D.O."/>
            <person name="Lalanne C."/>
            <person name="Gautier V."/>
            <person name="Ament-Velasquez S.L."/>
            <person name="Kruys A."/>
            <person name="Hutchinson M.I."/>
            <person name="Powell A.J."/>
            <person name="Barry K."/>
            <person name="Miller A.N."/>
            <person name="Grigoriev I.V."/>
            <person name="Debuchy R."/>
            <person name="Gladieux P."/>
            <person name="Hiltunen Thoren M."/>
            <person name="Johannesson H."/>
        </authorList>
    </citation>
    <scope>NUCLEOTIDE SEQUENCE</scope>
    <source>
        <strain evidence="3">CBS 314.62</strain>
    </source>
</reference>
<proteinExistence type="predicted"/>
<reference evidence="3" key="2">
    <citation type="submission" date="2023-06" db="EMBL/GenBank/DDBJ databases">
        <authorList>
            <consortium name="Lawrence Berkeley National Laboratory"/>
            <person name="Haridas S."/>
            <person name="Hensen N."/>
            <person name="Bonometti L."/>
            <person name="Westerberg I."/>
            <person name="Brannstrom I.O."/>
            <person name="Guillou S."/>
            <person name="Cros-Aarteil S."/>
            <person name="Calhoun S."/>
            <person name="Kuo A."/>
            <person name="Mondo S."/>
            <person name="Pangilinan J."/>
            <person name="Riley R."/>
            <person name="Labutti K."/>
            <person name="Andreopoulos B."/>
            <person name="Lipzen A."/>
            <person name="Chen C."/>
            <person name="Yanf M."/>
            <person name="Daum C."/>
            <person name="Ng V."/>
            <person name="Clum A."/>
            <person name="Steindorff A."/>
            <person name="Ohm R."/>
            <person name="Martin F."/>
            <person name="Silar P."/>
            <person name="Natvig D."/>
            <person name="Lalanne C."/>
            <person name="Gautier V."/>
            <person name="Ament-Velasquez S.L."/>
            <person name="Kruys A."/>
            <person name="Hutchinson M.I."/>
            <person name="Powell A.J."/>
            <person name="Barry K."/>
            <person name="Miller A.N."/>
            <person name="Grigoriev I.V."/>
            <person name="Debuchy R."/>
            <person name="Gladieux P."/>
            <person name="Thoren M.H."/>
            <person name="Johannesson H."/>
        </authorList>
    </citation>
    <scope>NUCLEOTIDE SEQUENCE</scope>
    <source>
        <strain evidence="3">CBS 314.62</strain>
    </source>
</reference>
<dbReference type="Proteomes" id="UP001270362">
    <property type="component" value="Unassembled WGS sequence"/>
</dbReference>
<organism evidence="3 4">
    <name type="scientific">Podospora appendiculata</name>
    <dbReference type="NCBI Taxonomy" id="314037"/>
    <lineage>
        <taxon>Eukaryota</taxon>
        <taxon>Fungi</taxon>
        <taxon>Dikarya</taxon>
        <taxon>Ascomycota</taxon>
        <taxon>Pezizomycotina</taxon>
        <taxon>Sordariomycetes</taxon>
        <taxon>Sordariomycetidae</taxon>
        <taxon>Sordariales</taxon>
        <taxon>Podosporaceae</taxon>
        <taxon>Podospora</taxon>
    </lineage>
</organism>
<feature type="transmembrane region" description="Helical" evidence="2">
    <location>
        <begin position="136"/>
        <end position="156"/>
    </location>
</feature>
<keyword evidence="2" id="KW-0472">Membrane</keyword>
<dbReference type="EMBL" id="JAULSO010000002">
    <property type="protein sequence ID" value="KAK3687608.1"/>
    <property type="molecule type" value="Genomic_DNA"/>
</dbReference>
<sequence length="204" mass="22803">MSPVSQHGLIRCQTQTQDTRSEHGQVSAFVPTIERHLTSGMRDRCPEKWGRQSKAQWNEAMRKAAPRRMHVWCGLAGSQCFLFDRAASYRTKPMMDDGIHEKVRLSKSCDPPTPPPPLSPLLSCHLHTKIETRKRAGGALLLLISFYASAVCPMGAPRASRPCSIQYGLKRTRVKLVAQSAWLLRGWVLVIPGCLLALIMMNTL</sequence>
<protein>
    <submittedName>
        <fullName evidence="3">Uncharacterized protein</fullName>
    </submittedName>
</protein>
<dbReference type="AlphaFoldDB" id="A0AAE0X836"/>
<feature type="transmembrane region" description="Helical" evidence="2">
    <location>
        <begin position="176"/>
        <end position="199"/>
    </location>
</feature>